<dbReference type="AlphaFoldDB" id="A0A2N3HUF8"/>
<keyword evidence="3" id="KW-1185">Reference proteome</keyword>
<dbReference type="EMBL" id="MVDE01000042">
    <property type="protein sequence ID" value="PKQ61661.1"/>
    <property type="molecule type" value="Genomic_DNA"/>
</dbReference>
<organism evidence="2 3">
    <name type="scientific">Labilibaculum manganireducens</name>
    <dbReference type="NCBI Taxonomy" id="1940525"/>
    <lineage>
        <taxon>Bacteria</taxon>
        <taxon>Pseudomonadati</taxon>
        <taxon>Bacteroidota</taxon>
        <taxon>Bacteroidia</taxon>
        <taxon>Marinilabiliales</taxon>
        <taxon>Marinifilaceae</taxon>
        <taxon>Labilibaculum</taxon>
    </lineage>
</organism>
<gene>
    <name evidence="2" type="ORF">BZG01_18810</name>
</gene>
<name>A0A2N3HUF8_9BACT</name>
<evidence type="ECO:0000256" key="1">
    <source>
        <dbReference type="SAM" id="Phobius"/>
    </source>
</evidence>
<dbReference type="Proteomes" id="UP000233618">
    <property type="component" value="Unassembled WGS sequence"/>
</dbReference>
<accession>A0A2N3HUF8</accession>
<protein>
    <submittedName>
        <fullName evidence="2">Uncharacterized protein</fullName>
    </submittedName>
</protein>
<evidence type="ECO:0000313" key="3">
    <source>
        <dbReference type="Proteomes" id="UP000233618"/>
    </source>
</evidence>
<keyword evidence="1" id="KW-1133">Transmembrane helix</keyword>
<sequence length="65" mass="7920">MLFSYLKDMSPEIFQDEKKDHLICCLILIIEYFKAVLVFSLANLVIKIWNRYSFYQQKQNRDKIN</sequence>
<feature type="transmembrane region" description="Helical" evidence="1">
    <location>
        <begin position="21"/>
        <end position="46"/>
    </location>
</feature>
<keyword evidence="1" id="KW-0812">Transmembrane</keyword>
<comment type="caution">
    <text evidence="2">The sequence shown here is derived from an EMBL/GenBank/DDBJ whole genome shotgun (WGS) entry which is preliminary data.</text>
</comment>
<keyword evidence="1" id="KW-0472">Membrane</keyword>
<evidence type="ECO:0000313" key="2">
    <source>
        <dbReference type="EMBL" id="PKQ61661.1"/>
    </source>
</evidence>
<reference evidence="2 3" key="1">
    <citation type="journal article" date="2017" name="Front. Microbiol.">
        <title>Labilibaculum manganireducens gen. nov., sp. nov. and Labilibaculum filiforme sp. nov., Novel Bacteroidetes Isolated from Subsurface Sediments of the Baltic Sea.</title>
        <authorList>
            <person name="Vandieken V."/>
            <person name="Marshall I.P."/>
            <person name="Niemann H."/>
            <person name="Engelen B."/>
            <person name="Cypionka H."/>
        </authorList>
    </citation>
    <scope>NUCLEOTIDE SEQUENCE [LARGE SCALE GENOMIC DNA]</scope>
    <source>
        <strain evidence="2 3">59.10-2M</strain>
    </source>
</reference>
<proteinExistence type="predicted"/>